<comment type="caution">
    <text evidence="2">The sequence shown here is derived from an EMBL/GenBank/DDBJ whole genome shotgun (WGS) entry which is preliminary data.</text>
</comment>
<name>A0A2S7CU44_9XANT</name>
<gene>
    <name evidence="2" type="ORF">XcodCFBP4690_05810</name>
</gene>
<reference evidence="2 3" key="1">
    <citation type="submission" date="2016-08" db="EMBL/GenBank/DDBJ databases">
        <authorList>
            <person name="Seilhamer J.J."/>
        </authorList>
    </citation>
    <scope>NUCLEOTIDE SEQUENCE [LARGE SCALE GENOMIC DNA]</scope>
    <source>
        <strain evidence="2 3">CFBP4690</strain>
    </source>
</reference>
<protein>
    <submittedName>
        <fullName evidence="2">Uncharacterized protein</fullName>
    </submittedName>
</protein>
<evidence type="ECO:0000313" key="2">
    <source>
        <dbReference type="EMBL" id="PPU65102.1"/>
    </source>
</evidence>
<evidence type="ECO:0000313" key="3">
    <source>
        <dbReference type="Proteomes" id="UP000237872"/>
    </source>
</evidence>
<dbReference type="EMBL" id="MDEC01000006">
    <property type="protein sequence ID" value="PPU65102.1"/>
    <property type="molecule type" value="Genomic_DNA"/>
</dbReference>
<dbReference type="AlphaFoldDB" id="A0A2S7CU44"/>
<proteinExistence type="predicted"/>
<accession>A0A2S7CU44</accession>
<organism evidence="2 3">
    <name type="scientific">Xanthomonas codiaei</name>
    <dbReference type="NCBI Taxonomy" id="56463"/>
    <lineage>
        <taxon>Bacteria</taxon>
        <taxon>Pseudomonadati</taxon>
        <taxon>Pseudomonadota</taxon>
        <taxon>Gammaproteobacteria</taxon>
        <taxon>Lysobacterales</taxon>
        <taxon>Lysobacteraceae</taxon>
        <taxon>Xanthomonas</taxon>
    </lineage>
</organism>
<evidence type="ECO:0000256" key="1">
    <source>
        <dbReference type="SAM" id="MobiDB-lite"/>
    </source>
</evidence>
<sequence length="99" mass="10825">MLADRARAERFASLHTNDQIAWVIGARQSALQAAFKAGVLQPGDAGVAEQQGRAFEHAVMKELSRGAMGGVSPGQRPLARRWMRSGKRADQYRRQLPPG</sequence>
<dbReference type="Proteomes" id="UP000237872">
    <property type="component" value="Unassembled WGS sequence"/>
</dbReference>
<feature type="region of interest" description="Disordered" evidence="1">
    <location>
        <begin position="66"/>
        <end position="99"/>
    </location>
</feature>